<name>A0AAV6W9Z8_9LAMI</name>
<proteinExistence type="predicted"/>
<sequence length="534" mass="58359">MNNSATSQFMDKQIMDLSNSHSDFIDFMNRPSEKKDDIVASYDFMPIRAAFGSSSSPPPLTRPSDFDSGAYDAPIRPWNSFDSKIDVALIRNYDSLDADEPAKLVLGKNQKPANASLDASLVSEIDGTMKKYADNLIFAIDGLSARVSQLETRTRNLENSVDDMKVSLGNNHGSIEGKMMQMENILREVQTGVQVIRDKQEVVEAQLQMAKLQLPKVEQDVRIQHTPYGDSAQLAHQQFSTISQAPASLPSPNAPPPPPHQLPNQFPQNPPPGQNPENPNPQYQIPPPRQHNPPPNAPPPPPPHQLPIQFPQNLPPGQTPENPNLQYQIPPPYQHHPPPQNQYSSTPSSQPHPSFSSLNPSPPQQAAHHPEETPYTSPQVYPPTILPPSSQQLYAPTQNVYDFPSSRPGPEYPGPFGPTGHGEPYPYSSGFHVKPHQPSSPTMGQIGGNGYSHLPTARLLPQAPPTGGGGSGSGGAGNRVPIDDVVDKVTNMGFPRDHVRSTVRKLTENGQAVDLNIVLDKLMNDGEGRVWFGQ</sequence>
<reference evidence="3" key="1">
    <citation type="submission" date="2019-10" db="EMBL/GenBank/DDBJ databases">
        <authorList>
            <person name="Zhang R."/>
            <person name="Pan Y."/>
            <person name="Wang J."/>
            <person name="Ma R."/>
            <person name="Yu S."/>
        </authorList>
    </citation>
    <scope>NUCLEOTIDE SEQUENCE</scope>
    <source>
        <strain evidence="3">LA-IB0</strain>
        <tissue evidence="3">Leaf</tissue>
    </source>
</reference>
<evidence type="ECO:0000259" key="2">
    <source>
        <dbReference type="Pfam" id="PF07223"/>
    </source>
</evidence>
<feature type="compositionally biased region" description="Polar residues" evidence="1">
    <location>
        <begin position="387"/>
        <end position="400"/>
    </location>
</feature>
<feature type="compositionally biased region" description="Pro residues" evidence="1">
    <location>
        <begin position="329"/>
        <end position="340"/>
    </location>
</feature>
<evidence type="ECO:0000313" key="3">
    <source>
        <dbReference type="EMBL" id="KAG8366894.1"/>
    </source>
</evidence>
<dbReference type="PANTHER" id="PTHR31805">
    <property type="entry name" value="RECEPTOR-LIKE KINASE, PUTATIVE (DUF1421)-RELATED"/>
    <property type="match status" value="1"/>
</dbReference>
<evidence type="ECO:0000313" key="4">
    <source>
        <dbReference type="Proteomes" id="UP000826271"/>
    </source>
</evidence>
<organism evidence="3 4">
    <name type="scientific">Buddleja alternifolia</name>
    <dbReference type="NCBI Taxonomy" id="168488"/>
    <lineage>
        <taxon>Eukaryota</taxon>
        <taxon>Viridiplantae</taxon>
        <taxon>Streptophyta</taxon>
        <taxon>Embryophyta</taxon>
        <taxon>Tracheophyta</taxon>
        <taxon>Spermatophyta</taxon>
        <taxon>Magnoliopsida</taxon>
        <taxon>eudicotyledons</taxon>
        <taxon>Gunneridae</taxon>
        <taxon>Pentapetalae</taxon>
        <taxon>asterids</taxon>
        <taxon>lamiids</taxon>
        <taxon>Lamiales</taxon>
        <taxon>Scrophulariaceae</taxon>
        <taxon>Buddlejeae</taxon>
        <taxon>Buddleja</taxon>
    </lineage>
</organism>
<dbReference type="PANTHER" id="PTHR31805:SF14">
    <property type="entry name" value="RECEPTOR-LIKE KINASE, PUTATIVE (DUF1421)-RELATED"/>
    <property type="match status" value="1"/>
</dbReference>
<keyword evidence="4" id="KW-1185">Reference proteome</keyword>
<feature type="region of interest" description="Disordered" evidence="1">
    <location>
        <begin position="452"/>
        <end position="480"/>
    </location>
</feature>
<evidence type="ECO:0000256" key="1">
    <source>
        <dbReference type="SAM" id="MobiDB-lite"/>
    </source>
</evidence>
<feature type="compositionally biased region" description="Pro residues" evidence="1">
    <location>
        <begin position="252"/>
        <end position="261"/>
    </location>
</feature>
<dbReference type="InterPro" id="IPR010820">
    <property type="entry name" value="DUF1421"/>
</dbReference>
<feature type="compositionally biased region" description="Gly residues" evidence="1">
    <location>
        <begin position="466"/>
        <end position="477"/>
    </location>
</feature>
<dbReference type="AlphaFoldDB" id="A0AAV6W9Z8"/>
<feature type="domain" description="DUF1421" evidence="2">
    <location>
        <begin position="482"/>
        <end position="525"/>
    </location>
</feature>
<dbReference type="Pfam" id="PF07223">
    <property type="entry name" value="DUF1421"/>
    <property type="match status" value="1"/>
</dbReference>
<comment type="caution">
    <text evidence="3">The sequence shown here is derived from an EMBL/GenBank/DDBJ whole genome shotgun (WGS) entry which is preliminary data.</text>
</comment>
<protein>
    <recommendedName>
        <fullName evidence="2">DUF1421 domain-containing protein</fullName>
    </recommendedName>
</protein>
<dbReference type="Proteomes" id="UP000826271">
    <property type="component" value="Unassembled WGS sequence"/>
</dbReference>
<feature type="region of interest" description="Disordered" evidence="1">
    <location>
        <begin position="245"/>
        <end position="425"/>
    </location>
</feature>
<gene>
    <name evidence="3" type="ORF">BUALT_Bualt16G0015400</name>
</gene>
<dbReference type="Gene3D" id="1.20.5.340">
    <property type="match status" value="1"/>
</dbReference>
<dbReference type="EMBL" id="WHWC01000016">
    <property type="protein sequence ID" value="KAG8366894.1"/>
    <property type="molecule type" value="Genomic_DNA"/>
</dbReference>
<accession>A0AAV6W9Z8</accession>
<feature type="compositionally biased region" description="Polar residues" evidence="1">
    <location>
        <begin position="344"/>
        <end position="359"/>
    </location>
</feature>
<feature type="compositionally biased region" description="Pro residues" evidence="1">
    <location>
        <begin position="284"/>
        <end position="305"/>
    </location>
</feature>